<comment type="similarity">
    <text evidence="2">Belongs to the enoyl-CoA hydratase/isomerase family.</text>
</comment>
<dbReference type="Proteomes" id="UP001521222">
    <property type="component" value="Unassembled WGS sequence"/>
</dbReference>
<sequence length="106" mass="11664">MAEAYNYEFFNVSFPAEHVAHVEINRPEKLNAFKEVMWHNLSALFNRLSVDPDVRAIVYSGAGRAFTAGLDVQAASEGGTFAPPTVDSARKANGSYPLQRIYSSPL</sequence>
<keyword evidence="3" id="KW-0843">Virulence</keyword>
<evidence type="ECO:0008006" key="6">
    <source>
        <dbReference type="Google" id="ProtNLM"/>
    </source>
</evidence>
<dbReference type="InterPro" id="IPR029045">
    <property type="entry name" value="ClpP/crotonase-like_dom_sf"/>
</dbReference>
<evidence type="ECO:0000256" key="3">
    <source>
        <dbReference type="ARBA" id="ARBA00023026"/>
    </source>
</evidence>
<name>A0ABR3QRJ1_9PLEO</name>
<dbReference type="CDD" id="cd06558">
    <property type="entry name" value="crotonase-like"/>
    <property type="match status" value="1"/>
</dbReference>
<evidence type="ECO:0000256" key="1">
    <source>
        <dbReference type="ARBA" id="ARBA00004685"/>
    </source>
</evidence>
<proteinExistence type="inferred from homology"/>
<organism evidence="4 5">
    <name type="scientific">Nothophoma quercina</name>
    <dbReference type="NCBI Taxonomy" id="749835"/>
    <lineage>
        <taxon>Eukaryota</taxon>
        <taxon>Fungi</taxon>
        <taxon>Dikarya</taxon>
        <taxon>Ascomycota</taxon>
        <taxon>Pezizomycotina</taxon>
        <taxon>Dothideomycetes</taxon>
        <taxon>Pleosporomycetidae</taxon>
        <taxon>Pleosporales</taxon>
        <taxon>Pleosporineae</taxon>
        <taxon>Didymellaceae</taxon>
        <taxon>Nothophoma</taxon>
    </lineage>
</organism>
<protein>
    <recommendedName>
        <fullName evidence="6">Enoyl-CoA hydratase</fullName>
    </recommendedName>
</protein>
<dbReference type="PANTHER" id="PTHR43149:SF1">
    <property type="entry name" value="DELTA(3,5)-DELTA(2,4)-DIENOYL-COA ISOMERASE, MITOCHONDRIAL"/>
    <property type="match status" value="1"/>
</dbReference>
<dbReference type="Gene3D" id="3.90.226.10">
    <property type="entry name" value="2-enoyl-CoA Hydratase, Chain A, domain 1"/>
    <property type="match status" value="1"/>
</dbReference>
<dbReference type="InterPro" id="IPR045002">
    <property type="entry name" value="Ech1-like"/>
</dbReference>
<dbReference type="SUPFAM" id="SSF52096">
    <property type="entry name" value="ClpP/crotonase"/>
    <property type="match status" value="1"/>
</dbReference>
<evidence type="ECO:0000313" key="5">
    <source>
        <dbReference type="Proteomes" id="UP001521222"/>
    </source>
</evidence>
<keyword evidence="5" id="KW-1185">Reference proteome</keyword>
<comment type="pathway">
    <text evidence="1">Mycotoxin biosynthesis.</text>
</comment>
<evidence type="ECO:0000256" key="2">
    <source>
        <dbReference type="ARBA" id="ARBA00005254"/>
    </source>
</evidence>
<dbReference type="PANTHER" id="PTHR43149">
    <property type="entry name" value="ENOYL-COA HYDRATASE"/>
    <property type="match status" value="1"/>
</dbReference>
<reference evidence="4 5" key="1">
    <citation type="submission" date="2024-02" db="EMBL/GenBank/DDBJ databases">
        <title>De novo assembly and annotation of 12 fungi associated with fruit tree decline syndrome in Ontario, Canada.</title>
        <authorList>
            <person name="Sulman M."/>
            <person name="Ellouze W."/>
            <person name="Ilyukhin E."/>
        </authorList>
    </citation>
    <scope>NUCLEOTIDE SEQUENCE [LARGE SCALE GENOMIC DNA]</scope>
    <source>
        <strain evidence="4 5">M97-236</strain>
    </source>
</reference>
<dbReference type="InterPro" id="IPR001753">
    <property type="entry name" value="Enoyl-CoA_hydra/iso"/>
</dbReference>
<accession>A0ABR3QRJ1</accession>
<dbReference type="EMBL" id="JAKIXB020000034">
    <property type="protein sequence ID" value="KAL1594766.1"/>
    <property type="molecule type" value="Genomic_DNA"/>
</dbReference>
<dbReference type="Pfam" id="PF00378">
    <property type="entry name" value="ECH_1"/>
    <property type="match status" value="1"/>
</dbReference>
<gene>
    <name evidence="4" type="ORF">SLS59_008578</name>
</gene>
<evidence type="ECO:0000313" key="4">
    <source>
        <dbReference type="EMBL" id="KAL1594766.1"/>
    </source>
</evidence>
<comment type="caution">
    <text evidence="4">The sequence shown here is derived from an EMBL/GenBank/DDBJ whole genome shotgun (WGS) entry which is preliminary data.</text>
</comment>